<dbReference type="PANTHER" id="PTHR30231:SF4">
    <property type="entry name" value="PROTEIN NEN2"/>
    <property type="match status" value="1"/>
</dbReference>
<dbReference type="EMBL" id="BJNZ01000004">
    <property type="protein sequence ID" value="GED08943.1"/>
    <property type="molecule type" value="Genomic_DNA"/>
</dbReference>
<gene>
    <name evidence="6" type="ORF">CCE02nite_09420</name>
</gene>
<dbReference type="SUPFAM" id="SSF53098">
    <property type="entry name" value="Ribonuclease H-like"/>
    <property type="match status" value="1"/>
</dbReference>
<dbReference type="GO" id="GO:0003676">
    <property type="term" value="F:nucleic acid binding"/>
    <property type="evidence" value="ECO:0007669"/>
    <property type="project" value="InterPro"/>
</dbReference>
<accession>A0A4Y4DW56</accession>
<dbReference type="Pfam" id="PF00929">
    <property type="entry name" value="RNase_T"/>
    <property type="match status" value="1"/>
</dbReference>
<dbReference type="Gene3D" id="3.30.420.10">
    <property type="entry name" value="Ribonuclease H-like superfamily/Ribonuclease H"/>
    <property type="match status" value="1"/>
</dbReference>
<dbReference type="SMART" id="SM00479">
    <property type="entry name" value="EXOIII"/>
    <property type="match status" value="1"/>
</dbReference>
<keyword evidence="3" id="KW-0269">Exonuclease</keyword>
<comment type="caution">
    <text evidence="6">The sequence shown here is derived from an EMBL/GenBank/DDBJ whole genome shotgun (WGS) entry which is preliminary data.</text>
</comment>
<dbReference type="PANTHER" id="PTHR30231">
    <property type="entry name" value="DNA POLYMERASE III SUBUNIT EPSILON"/>
    <property type="match status" value="1"/>
</dbReference>
<evidence type="ECO:0000259" key="5">
    <source>
        <dbReference type="SMART" id="SM00479"/>
    </source>
</evidence>
<feature type="domain" description="Exonuclease" evidence="5">
    <location>
        <begin position="36"/>
        <end position="216"/>
    </location>
</feature>
<dbReference type="GO" id="GO:0005829">
    <property type="term" value="C:cytosol"/>
    <property type="evidence" value="ECO:0007669"/>
    <property type="project" value="TreeGrafter"/>
</dbReference>
<dbReference type="CDD" id="cd06127">
    <property type="entry name" value="DEDDh"/>
    <property type="match status" value="1"/>
</dbReference>
<proteinExistence type="predicted"/>
<organism evidence="6 7">
    <name type="scientific">Cellulosimicrobium cellulans</name>
    <name type="common">Arthrobacter luteus</name>
    <dbReference type="NCBI Taxonomy" id="1710"/>
    <lineage>
        <taxon>Bacteria</taxon>
        <taxon>Bacillati</taxon>
        <taxon>Actinomycetota</taxon>
        <taxon>Actinomycetes</taxon>
        <taxon>Micrococcales</taxon>
        <taxon>Promicromonosporaceae</taxon>
        <taxon>Cellulosimicrobium</taxon>
    </lineage>
</organism>
<dbReference type="Proteomes" id="UP000316659">
    <property type="component" value="Unassembled WGS sequence"/>
</dbReference>
<keyword evidence="1" id="KW-0540">Nuclease</keyword>
<protein>
    <submittedName>
        <fullName evidence="6">DNA polymerase III subunit epsilon</fullName>
    </submittedName>
</protein>
<evidence type="ECO:0000313" key="7">
    <source>
        <dbReference type="Proteomes" id="UP000316659"/>
    </source>
</evidence>
<evidence type="ECO:0000313" key="6">
    <source>
        <dbReference type="EMBL" id="GED08943.1"/>
    </source>
</evidence>
<evidence type="ECO:0000256" key="2">
    <source>
        <dbReference type="ARBA" id="ARBA00022801"/>
    </source>
</evidence>
<name>A0A4Y4DW56_CELCE</name>
<evidence type="ECO:0000256" key="4">
    <source>
        <dbReference type="SAM" id="MobiDB-lite"/>
    </source>
</evidence>
<feature type="compositionally biased region" description="Low complexity" evidence="4">
    <location>
        <begin position="22"/>
        <end position="31"/>
    </location>
</feature>
<dbReference type="InterPro" id="IPR013520">
    <property type="entry name" value="Ribonucl_H"/>
</dbReference>
<sequence>MTLVAGASGGTGRDAHRDPSETPRWTMTTTPWTAGPLLGLDTETTGVDVDVDRIVTAALVLREPGSTHVRTWLLDPGVDIPAEATAIHGVTTAHATAHGVAPATALEEIATLVVDALRDGVPLVAYNAAFDLSLLDAELVRHGLPTLAVRLGRPVRPVLDPLVLDRAWDPAREGKRRLVDLCARYEVLDVGPLHTADADVLATLDLLDALARAFPDVGALGPDALHDLQVAAHRRWVDALDPEREPPYVGAGADGRWPS</sequence>
<dbReference type="InterPro" id="IPR012337">
    <property type="entry name" value="RNaseH-like_sf"/>
</dbReference>
<dbReference type="NCBIfam" id="NF005927">
    <property type="entry name" value="PRK07942.1"/>
    <property type="match status" value="1"/>
</dbReference>
<dbReference type="GO" id="GO:0008408">
    <property type="term" value="F:3'-5' exonuclease activity"/>
    <property type="evidence" value="ECO:0007669"/>
    <property type="project" value="TreeGrafter"/>
</dbReference>
<evidence type="ECO:0000256" key="1">
    <source>
        <dbReference type="ARBA" id="ARBA00022722"/>
    </source>
</evidence>
<dbReference type="AlphaFoldDB" id="A0A4Y4DW56"/>
<dbReference type="InterPro" id="IPR036397">
    <property type="entry name" value="RNaseH_sf"/>
</dbReference>
<feature type="region of interest" description="Disordered" evidence="4">
    <location>
        <begin position="1"/>
        <end position="31"/>
    </location>
</feature>
<evidence type="ECO:0000256" key="3">
    <source>
        <dbReference type="ARBA" id="ARBA00022839"/>
    </source>
</evidence>
<reference evidence="6 7" key="1">
    <citation type="submission" date="2019-06" db="EMBL/GenBank/DDBJ databases">
        <title>Whole genome shotgun sequence of Cellulosimicrobium cellulans NBRC 15516.</title>
        <authorList>
            <person name="Hosoyama A."/>
            <person name="Uohara A."/>
            <person name="Ohji S."/>
            <person name="Ichikawa N."/>
        </authorList>
    </citation>
    <scope>NUCLEOTIDE SEQUENCE [LARGE SCALE GENOMIC DNA]</scope>
    <source>
        <strain evidence="6 7">NBRC 15516</strain>
    </source>
</reference>
<keyword evidence="2" id="KW-0378">Hydrolase</keyword>